<sequence>MQLAFYAPLKSPDHPVPSGDRAMARGLIAALNGGGATVAMASTLRSRDGAGDSAVQRDLIDAAQTEIINAIARGRAEGWQAWITYHNYYKAPDLIGPAVTRALGIPYLLVESSRARKRLTGPWAGFAQAAEAASDAADVIFYLTHRDAETLRRDQTPDQRLVHLRPFLAQEALPPPSTLNGPMLAVGMLRGGDKRASYQIIADTLALLGPDTWRLDIAGDGPARAEVAMLMAPFGNAVRFLGQLDAAAMAQAYQQATLLFWPGVNEAFGLAYLEAQAAGLPVVAQDRPGVRDVLAPAAYPAPQDGEAPLASQITALLTDDAMRQQRSTAARAFVAGQHLLPSATATLLAGLAECGVHP</sequence>
<accession>A0A0F9V3H4</accession>
<dbReference type="InterPro" id="IPR050194">
    <property type="entry name" value="Glycosyltransferase_grp1"/>
</dbReference>
<dbReference type="Pfam" id="PF13692">
    <property type="entry name" value="Glyco_trans_1_4"/>
    <property type="match status" value="1"/>
</dbReference>
<reference evidence="1" key="1">
    <citation type="journal article" date="2015" name="Nature">
        <title>Complex archaea that bridge the gap between prokaryotes and eukaryotes.</title>
        <authorList>
            <person name="Spang A."/>
            <person name="Saw J.H."/>
            <person name="Jorgensen S.L."/>
            <person name="Zaremba-Niedzwiedzka K."/>
            <person name="Martijn J."/>
            <person name="Lind A.E."/>
            <person name="van Eijk R."/>
            <person name="Schleper C."/>
            <person name="Guy L."/>
            <person name="Ettema T.J."/>
        </authorList>
    </citation>
    <scope>NUCLEOTIDE SEQUENCE</scope>
</reference>
<dbReference type="EMBL" id="LAZR01000079">
    <property type="protein sequence ID" value="KKN94257.1"/>
    <property type="molecule type" value="Genomic_DNA"/>
</dbReference>
<dbReference type="CDD" id="cd03801">
    <property type="entry name" value="GT4_PimA-like"/>
    <property type="match status" value="1"/>
</dbReference>
<name>A0A0F9V3H4_9ZZZZ</name>
<proteinExistence type="predicted"/>
<dbReference type="GO" id="GO:0016758">
    <property type="term" value="F:hexosyltransferase activity"/>
    <property type="evidence" value="ECO:0007669"/>
    <property type="project" value="TreeGrafter"/>
</dbReference>
<dbReference type="Gene3D" id="3.40.50.2000">
    <property type="entry name" value="Glycogen Phosphorylase B"/>
    <property type="match status" value="2"/>
</dbReference>
<evidence type="ECO:0000313" key="1">
    <source>
        <dbReference type="EMBL" id="KKN94257.1"/>
    </source>
</evidence>
<protein>
    <recommendedName>
        <fullName evidence="2">Glycosyl transferase family 1 domain-containing protein</fullName>
    </recommendedName>
</protein>
<gene>
    <name evidence="1" type="ORF">LCGC14_0188700</name>
</gene>
<dbReference type="AlphaFoldDB" id="A0A0F9V3H4"/>
<dbReference type="SUPFAM" id="SSF53756">
    <property type="entry name" value="UDP-Glycosyltransferase/glycogen phosphorylase"/>
    <property type="match status" value="1"/>
</dbReference>
<organism evidence="1">
    <name type="scientific">marine sediment metagenome</name>
    <dbReference type="NCBI Taxonomy" id="412755"/>
    <lineage>
        <taxon>unclassified sequences</taxon>
        <taxon>metagenomes</taxon>
        <taxon>ecological metagenomes</taxon>
    </lineage>
</organism>
<dbReference type="PANTHER" id="PTHR45947">
    <property type="entry name" value="SULFOQUINOVOSYL TRANSFERASE SQD2"/>
    <property type="match status" value="1"/>
</dbReference>
<comment type="caution">
    <text evidence="1">The sequence shown here is derived from an EMBL/GenBank/DDBJ whole genome shotgun (WGS) entry which is preliminary data.</text>
</comment>
<dbReference type="PANTHER" id="PTHR45947:SF3">
    <property type="entry name" value="SULFOQUINOVOSYL TRANSFERASE SQD2"/>
    <property type="match status" value="1"/>
</dbReference>
<evidence type="ECO:0008006" key="2">
    <source>
        <dbReference type="Google" id="ProtNLM"/>
    </source>
</evidence>